<dbReference type="AlphaFoldDB" id="A0A4P9YMZ7"/>
<dbReference type="Gene3D" id="3.40.50.2300">
    <property type="match status" value="1"/>
</dbReference>
<dbReference type="Proteomes" id="UP000281549">
    <property type="component" value="Unassembled WGS sequence"/>
</dbReference>
<feature type="active site" evidence="6">
    <location>
        <position position="14"/>
    </location>
</feature>
<keyword evidence="4" id="KW-0378">Hydrolase</keyword>
<dbReference type="PANTHER" id="PTHR11717:SF7">
    <property type="entry name" value="LOW MOLECULAR WEIGHT PHOSPHOTYROSINE PROTEIN PHOSPHATASE"/>
    <property type="match status" value="1"/>
</dbReference>
<name>A0A4P9YMZ7_ROZAC</name>
<evidence type="ECO:0000256" key="4">
    <source>
        <dbReference type="ARBA" id="ARBA00022801"/>
    </source>
</evidence>
<dbReference type="SUPFAM" id="SSF52788">
    <property type="entry name" value="Phosphotyrosine protein phosphatases I"/>
    <property type="match status" value="1"/>
</dbReference>
<dbReference type="GO" id="GO:0004726">
    <property type="term" value="F:non-membrane spanning protein tyrosine phosphatase activity"/>
    <property type="evidence" value="ECO:0007669"/>
    <property type="project" value="InterPro"/>
</dbReference>
<evidence type="ECO:0000256" key="2">
    <source>
        <dbReference type="ARBA" id="ARBA00011063"/>
    </source>
</evidence>
<dbReference type="PANTHER" id="PTHR11717">
    <property type="entry name" value="LOW MOLECULAR WEIGHT PROTEIN TYROSINE PHOSPHATASE"/>
    <property type="match status" value="1"/>
</dbReference>
<protein>
    <submittedName>
        <fullName evidence="8">Phosphotyrosine protein phosphatases I</fullName>
    </submittedName>
</protein>
<sequence length="143" mass="16419">MIKVLFVCLGNICRSPMAEAVFRHKVEIKGLQDAFHIDRSIKTCEDNGIESIKMHRGRQIQKSDFIEFDYIFCMDESNLEDLMEIKPANSKAKVALIGSLDPRGCKIVNDPYYGGINGFHTNFNQLAYYSELFLEQLEKSNLF</sequence>
<dbReference type="InterPro" id="IPR036196">
    <property type="entry name" value="Ptyr_pPase_sf"/>
</dbReference>
<dbReference type="InterPro" id="IPR050438">
    <property type="entry name" value="LMW_PTPase"/>
</dbReference>
<organism evidence="8 9">
    <name type="scientific">Rozella allomycis (strain CSF55)</name>
    <dbReference type="NCBI Taxonomy" id="988480"/>
    <lineage>
        <taxon>Eukaryota</taxon>
        <taxon>Fungi</taxon>
        <taxon>Fungi incertae sedis</taxon>
        <taxon>Cryptomycota</taxon>
        <taxon>Cryptomycota incertae sedis</taxon>
        <taxon>Rozella</taxon>
    </lineage>
</organism>
<dbReference type="GO" id="GO:0003993">
    <property type="term" value="F:acid phosphatase activity"/>
    <property type="evidence" value="ECO:0007669"/>
    <property type="project" value="InterPro"/>
</dbReference>
<feature type="active site" description="Nucleophile" evidence="6">
    <location>
        <position position="8"/>
    </location>
</feature>
<feature type="domain" description="Phosphotyrosine protein phosphatase I" evidence="7">
    <location>
        <begin position="2"/>
        <end position="136"/>
    </location>
</feature>
<comment type="similarity">
    <text evidence="2">Belongs to the low molecular weight phosphotyrosine protein phosphatase family.</text>
</comment>
<evidence type="ECO:0000259" key="7">
    <source>
        <dbReference type="SMART" id="SM00226"/>
    </source>
</evidence>
<evidence type="ECO:0000256" key="6">
    <source>
        <dbReference type="PIRSR" id="PIRSR617867-1"/>
    </source>
</evidence>
<dbReference type="InterPro" id="IPR023485">
    <property type="entry name" value="Ptyr_pPase"/>
</dbReference>
<dbReference type="GO" id="GO:0005737">
    <property type="term" value="C:cytoplasm"/>
    <property type="evidence" value="ECO:0007669"/>
    <property type="project" value="UniProtKB-SubCell"/>
</dbReference>
<dbReference type="Pfam" id="PF01451">
    <property type="entry name" value="LMWPc"/>
    <property type="match status" value="1"/>
</dbReference>
<reference evidence="9" key="1">
    <citation type="journal article" date="2018" name="Nat. Microbiol.">
        <title>Leveraging single-cell genomics to expand the fungal tree of life.</title>
        <authorList>
            <person name="Ahrendt S.R."/>
            <person name="Quandt C.A."/>
            <person name="Ciobanu D."/>
            <person name="Clum A."/>
            <person name="Salamov A."/>
            <person name="Andreopoulos B."/>
            <person name="Cheng J.F."/>
            <person name="Woyke T."/>
            <person name="Pelin A."/>
            <person name="Henrissat B."/>
            <person name="Reynolds N.K."/>
            <person name="Benny G.L."/>
            <person name="Smith M.E."/>
            <person name="James T.Y."/>
            <person name="Grigoriev I.V."/>
        </authorList>
    </citation>
    <scope>NUCLEOTIDE SEQUENCE [LARGE SCALE GENOMIC DNA]</scope>
    <source>
        <strain evidence="9">CSF55</strain>
    </source>
</reference>
<proteinExistence type="inferred from homology"/>
<accession>A0A4P9YMZ7</accession>
<dbReference type="PRINTS" id="PR00720">
    <property type="entry name" value="MAMMALPTPASE"/>
</dbReference>
<evidence type="ECO:0000256" key="3">
    <source>
        <dbReference type="ARBA" id="ARBA00022490"/>
    </source>
</evidence>
<keyword evidence="3" id="KW-0963">Cytoplasm</keyword>
<dbReference type="PRINTS" id="PR00719">
    <property type="entry name" value="LMWPTPASE"/>
</dbReference>
<gene>
    <name evidence="8" type="ORF">ROZALSC1DRAFT_19115</name>
</gene>
<evidence type="ECO:0000256" key="1">
    <source>
        <dbReference type="ARBA" id="ARBA00004496"/>
    </source>
</evidence>
<dbReference type="InterPro" id="IPR017867">
    <property type="entry name" value="Tyr_phospatase_low_mol_wt"/>
</dbReference>
<keyword evidence="5" id="KW-0904">Protein phosphatase</keyword>
<comment type="subcellular location">
    <subcellularLocation>
        <location evidence="1">Cytoplasm</location>
    </subcellularLocation>
</comment>
<dbReference type="EMBL" id="ML005042">
    <property type="protein sequence ID" value="RKP20592.1"/>
    <property type="molecule type" value="Genomic_DNA"/>
</dbReference>
<evidence type="ECO:0000313" key="8">
    <source>
        <dbReference type="EMBL" id="RKP20592.1"/>
    </source>
</evidence>
<dbReference type="CDD" id="cd16343">
    <property type="entry name" value="LMWPTP"/>
    <property type="match status" value="1"/>
</dbReference>
<evidence type="ECO:0000313" key="9">
    <source>
        <dbReference type="Proteomes" id="UP000281549"/>
    </source>
</evidence>
<evidence type="ECO:0000256" key="5">
    <source>
        <dbReference type="ARBA" id="ARBA00022912"/>
    </source>
</evidence>
<dbReference type="SMART" id="SM00226">
    <property type="entry name" value="LMWPc"/>
    <property type="match status" value="1"/>
</dbReference>
<feature type="active site" description="Proton donor" evidence="6">
    <location>
        <position position="110"/>
    </location>
</feature>
<dbReference type="InterPro" id="IPR002115">
    <property type="entry name" value="Tyr_Pase_low_mol_wt_mml"/>
</dbReference>